<evidence type="ECO:0000313" key="13">
    <source>
        <dbReference type="EMBL" id="KAL1213054.1"/>
    </source>
</evidence>
<evidence type="ECO:0000256" key="3">
    <source>
        <dbReference type="ARBA" id="ARBA00022614"/>
    </source>
</evidence>
<keyword evidence="9" id="KW-0325">Glycoprotein</keyword>
<keyword evidence="7 10" id="KW-1133">Transmembrane helix</keyword>
<dbReference type="EMBL" id="JBANAX010000353">
    <property type="protein sequence ID" value="KAL1213054.1"/>
    <property type="molecule type" value="Genomic_DNA"/>
</dbReference>
<accession>A0ABD1BB57</accession>
<protein>
    <submittedName>
        <fullName evidence="13">Putatively inactive leucine-rich repeat receptor-like protein kinase</fullName>
    </submittedName>
</protein>
<comment type="caution">
    <text evidence="13">The sequence shown here is derived from an EMBL/GenBank/DDBJ whole genome shotgun (WGS) entry which is preliminary data.</text>
</comment>
<evidence type="ECO:0000256" key="1">
    <source>
        <dbReference type="ARBA" id="ARBA00004479"/>
    </source>
</evidence>
<dbReference type="Pfam" id="PF00560">
    <property type="entry name" value="LRR_1"/>
    <property type="match status" value="3"/>
</dbReference>
<keyword evidence="5 11" id="KW-0732">Signal</keyword>
<dbReference type="Proteomes" id="UP001558713">
    <property type="component" value="Unassembled WGS sequence"/>
</dbReference>
<organism evidence="13 14">
    <name type="scientific">Cardamine amara subsp. amara</name>
    <dbReference type="NCBI Taxonomy" id="228776"/>
    <lineage>
        <taxon>Eukaryota</taxon>
        <taxon>Viridiplantae</taxon>
        <taxon>Streptophyta</taxon>
        <taxon>Embryophyta</taxon>
        <taxon>Tracheophyta</taxon>
        <taxon>Spermatophyta</taxon>
        <taxon>Magnoliopsida</taxon>
        <taxon>eudicotyledons</taxon>
        <taxon>Gunneridae</taxon>
        <taxon>Pentapetalae</taxon>
        <taxon>rosids</taxon>
        <taxon>malvids</taxon>
        <taxon>Brassicales</taxon>
        <taxon>Brassicaceae</taxon>
        <taxon>Cardamineae</taxon>
        <taxon>Cardamine</taxon>
    </lineage>
</organism>
<dbReference type="Pfam" id="PF08263">
    <property type="entry name" value="LRRNT_2"/>
    <property type="match status" value="1"/>
</dbReference>
<evidence type="ECO:0000256" key="7">
    <source>
        <dbReference type="ARBA" id="ARBA00022989"/>
    </source>
</evidence>
<dbReference type="SUPFAM" id="SSF52058">
    <property type="entry name" value="L domain-like"/>
    <property type="match status" value="1"/>
</dbReference>
<feature type="transmembrane region" description="Helical" evidence="10">
    <location>
        <begin position="218"/>
        <end position="245"/>
    </location>
</feature>
<comment type="subcellular location">
    <subcellularLocation>
        <location evidence="1">Membrane</location>
        <topology evidence="1">Single-pass type I membrane protein</topology>
    </subcellularLocation>
</comment>
<evidence type="ECO:0000256" key="6">
    <source>
        <dbReference type="ARBA" id="ARBA00022737"/>
    </source>
</evidence>
<dbReference type="Gene3D" id="3.80.10.10">
    <property type="entry name" value="Ribonuclease Inhibitor"/>
    <property type="match status" value="1"/>
</dbReference>
<dbReference type="PANTHER" id="PTHR48056:SF26">
    <property type="entry name" value="MDIS1-INTERACTING RECEPTOR LIKE KINASE 1"/>
    <property type="match status" value="1"/>
</dbReference>
<evidence type="ECO:0000256" key="4">
    <source>
        <dbReference type="ARBA" id="ARBA00022692"/>
    </source>
</evidence>
<dbReference type="PANTHER" id="PTHR48056">
    <property type="entry name" value="LRR RECEPTOR-LIKE SERINE/THREONINE-PROTEIN KINASE-RELATED"/>
    <property type="match status" value="1"/>
</dbReference>
<evidence type="ECO:0000256" key="11">
    <source>
        <dbReference type="SAM" id="SignalP"/>
    </source>
</evidence>
<dbReference type="InterPro" id="IPR032675">
    <property type="entry name" value="LRR_dom_sf"/>
</dbReference>
<gene>
    <name evidence="13" type="ORF">V5N11_001058</name>
</gene>
<name>A0ABD1BB57_CARAN</name>
<keyword evidence="8 10" id="KW-0472">Membrane</keyword>
<dbReference type="InterPro" id="IPR001611">
    <property type="entry name" value="Leu-rich_rpt"/>
</dbReference>
<feature type="signal peptide" evidence="11">
    <location>
        <begin position="1"/>
        <end position="22"/>
    </location>
</feature>
<dbReference type="AlphaFoldDB" id="A0ABD1BB57"/>
<comment type="similarity">
    <text evidence="2">Belongs to the RLP family.</text>
</comment>
<evidence type="ECO:0000259" key="12">
    <source>
        <dbReference type="Pfam" id="PF08263"/>
    </source>
</evidence>
<evidence type="ECO:0000256" key="5">
    <source>
        <dbReference type="ARBA" id="ARBA00022729"/>
    </source>
</evidence>
<evidence type="ECO:0000256" key="9">
    <source>
        <dbReference type="ARBA" id="ARBA00023180"/>
    </source>
</evidence>
<keyword evidence="3" id="KW-0433">Leucine-rich repeat</keyword>
<dbReference type="FunFam" id="3.80.10.10:FF:000275">
    <property type="entry name" value="Leucine-rich repeat receptor-like protein kinase"/>
    <property type="match status" value="1"/>
</dbReference>
<dbReference type="GO" id="GO:0016020">
    <property type="term" value="C:membrane"/>
    <property type="evidence" value="ECO:0007669"/>
    <property type="project" value="UniProtKB-SubCell"/>
</dbReference>
<evidence type="ECO:0000256" key="10">
    <source>
        <dbReference type="SAM" id="Phobius"/>
    </source>
</evidence>
<evidence type="ECO:0000256" key="2">
    <source>
        <dbReference type="ARBA" id="ARBA00009592"/>
    </source>
</evidence>
<keyword evidence="14" id="KW-1185">Reference proteome</keyword>
<evidence type="ECO:0000313" key="14">
    <source>
        <dbReference type="Proteomes" id="UP001558713"/>
    </source>
</evidence>
<dbReference type="InterPro" id="IPR013210">
    <property type="entry name" value="LRR_N_plant-typ"/>
</dbReference>
<sequence>MSIKLLVTTCLWFLLVSSFTDADEANVNCLKTFKSQVEDPNGYLTSWDFRNETAGFICNFSGVTCWHDDENRVLSIKLSGYGLRGKFPVGIKECSDLVGLDLSRNNFSGALPFTLTSLIQLVTILDLSYNQFSGEIPASLSNITFLNTLMLQNNHFTGQLPSQLVSLKRLSKFSVANNWLTGPVPNFDESLNIGPESFANNLDLCGWPMDACVEEEEVIWLGKISAAISAVIFAPLGASLGWLFFINGRKEKQGDIRRRHRSWIFHIGD</sequence>
<feature type="chain" id="PRO_5044779180" evidence="11">
    <location>
        <begin position="23"/>
        <end position="269"/>
    </location>
</feature>
<dbReference type="InterPro" id="IPR050647">
    <property type="entry name" value="Plant_LRR-RLKs"/>
</dbReference>
<keyword evidence="6" id="KW-0677">Repeat</keyword>
<proteinExistence type="inferred from homology"/>
<reference evidence="13 14" key="1">
    <citation type="submission" date="2024-04" db="EMBL/GenBank/DDBJ databases">
        <title>Genome assembly C_amara_ONT_v2.</title>
        <authorList>
            <person name="Yant L."/>
            <person name="Moore C."/>
            <person name="Slenker M."/>
        </authorList>
    </citation>
    <scope>NUCLEOTIDE SEQUENCE [LARGE SCALE GENOMIC DNA]</scope>
    <source>
        <tissue evidence="13">Leaf</tissue>
    </source>
</reference>
<evidence type="ECO:0000256" key="8">
    <source>
        <dbReference type="ARBA" id="ARBA00023136"/>
    </source>
</evidence>
<keyword evidence="4 10" id="KW-0812">Transmembrane</keyword>
<feature type="domain" description="Leucine-rich repeat-containing N-terminal plant-type" evidence="12">
    <location>
        <begin position="27"/>
        <end position="66"/>
    </location>
</feature>